<evidence type="ECO:0000256" key="5">
    <source>
        <dbReference type="ARBA" id="ARBA00022825"/>
    </source>
</evidence>
<dbReference type="RefSeq" id="WP_138324029.1">
    <property type="nucleotide sequence ID" value="NZ_VCDI01000001.1"/>
</dbReference>
<evidence type="ECO:0000313" key="11">
    <source>
        <dbReference type="EMBL" id="TLU73776.1"/>
    </source>
</evidence>
<feature type="chain" id="PRO_5024436226" evidence="9">
    <location>
        <begin position="32"/>
        <end position="629"/>
    </location>
</feature>
<evidence type="ECO:0000256" key="3">
    <source>
        <dbReference type="ARBA" id="ARBA00022723"/>
    </source>
</evidence>
<evidence type="ECO:0000256" key="7">
    <source>
        <dbReference type="ARBA" id="ARBA00023145"/>
    </source>
</evidence>
<reference evidence="11 12" key="1">
    <citation type="submission" date="2019-05" db="EMBL/GenBank/DDBJ databases">
        <authorList>
            <person name="Pankratov T."/>
            <person name="Grouzdev D."/>
        </authorList>
    </citation>
    <scope>NUCLEOTIDE SEQUENCE [LARGE SCALE GENOMIC DNA]</scope>
    <source>
        <strain evidence="11 12">KEBCLARHB70R</strain>
    </source>
</reference>
<dbReference type="PANTHER" id="PTHR14218">
    <property type="entry name" value="PROTEASE S8 TRIPEPTIDYL PEPTIDASE I CLN2"/>
    <property type="match status" value="1"/>
</dbReference>
<dbReference type="GO" id="GO:0004252">
    <property type="term" value="F:serine-type endopeptidase activity"/>
    <property type="evidence" value="ECO:0007669"/>
    <property type="project" value="UniProtKB-UniRule"/>
</dbReference>
<keyword evidence="5 8" id="KW-0720">Serine protease</keyword>
<dbReference type="GO" id="GO:0006508">
    <property type="term" value="P:proteolysis"/>
    <property type="evidence" value="ECO:0007669"/>
    <property type="project" value="UniProtKB-KW"/>
</dbReference>
<name>A0A5R9JEE2_9PROT</name>
<sequence length="629" mass="64807">MSALKRYLTTSVASVLGGVLAATAAAPAASAADPTIGVPLALTVYLPIKNLAGAEAAARAMQTPGSATYHKFLSVKQFVAAYADSDAEIAKVEATLQNLGFTIQYVYANHLAIEVGSSVNNVAATFGVTLKQFTVDGRTGTASTTAQKIPQALSGMISGIGGLNTIAHPKARHVAAPVLAAAQPSAAAAASAAAGATLTGGTPGNYLPADFEKFYDVTPISQRGINGRGTTIGIVTLNDFNTADAYSFWKQIGLNVSQSRITKVSVDGGETASTNNADGEGETDLDVEQSGGIAPGASERVYVSPNISNANFIDGFEAAASENIADTVSSSWGQPELDFFYDAATNTPGETYQLEVFHEAFLEMALQGQSVFIAAGDSGSFDTVRGCPAYGTPTAAAPTCNAPYAVDHPSSDPLVTAAGGTTLPFSLTTSAGVKLSVAVEQAWGWDYITNEAAAQGKGSVYPVSEFFSTGGGGGVSSFWGLPWYQTTTKGITRTVPNQTYTENSGSGSVLQVTLPSNFAGRNMPDISTNADPESGYQLIEEGAVQNFYGGTSFVAPQLNGVNALFVQALGGRTGQLSPAIYQLSNLTSNEVNAGDNWGYKAANGFDNASGIGKLDATKLLLGLEALKYY</sequence>
<dbReference type="OrthoDB" id="9002785at2"/>
<keyword evidence="3" id="KW-0479">Metal-binding</keyword>
<keyword evidence="2 8" id="KW-0645">Protease</keyword>
<dbReference type="Pfam" id="PF09286">
    <property type="entry name" value="Pro-kuma_activ"/>
    <property type="match status" value="1"/>
</dbReference>
<keyword evidence="9" id="KW-0732">Signal</keyword>
<feature type="active site" description="Charge relay system" evidence="8">
    <location>
        <position position="286"/>
    </location>
</feature>
<keyword evidence="4 8" id="KW-0378">Hydrolase</keyword>
<evidence type="ECO:0000256" key="8">
    <source>
        <dbReference type="PROSITE-ProRule" id="PRU01032"/>
    </source>
</evidence>
<feature type="active site" description="Charge relay system" evidence="8">
    <location>
        <position position="282"/>
    </location>
</feature>
<evidence type="ECO:0000256" key="1">
    <source>
        <dbReference type="ARBA" id="ARBA00001913"/>
    </source>
</evidence>
<dbReference type="SUPFAM" id="SSF54897">
    <property type="entry name" value="Protease propeptides/inhibitors"/>
    <property type="match status" value="1"/>
</dbReference>
<dbReference type="InterPro" id="IPR036852">
    <property type="entry name" value="Peptidase_S8/S53_dom_sf"/>
</dbReference>
<protein>
    <submittedName>
        <fullName evidence="11">Peptidase S53</fullName>
    </submittedName>
</protein>
<keyword evidence="7" id="KW-0865">Zymogen</keyword>
<dbReference type="GO" id="GO:0008240">
    <property type="term" value="F:tripeptidyl-peptidase activity"/>
    <property type="evidence" value="ECO:0007669"/>
    <property type="project" value="TreeGrafter"/>
</dbReference>
<dbReference type="InterPro" id="IPR050819">
    <property type="entry name" value="Tripeptidyl-peptidase_I"/>
</dbReference>
<evidence type="ECO:0000313" key="12">
    <source>
        <dbReference type="Proteomes" id="UP000305654"/>
    </source>
</evidence>
<keyword evidence="6" id="KW-0106">Calcium</keyword>
<comment type="caution">
    <text evidence="8">Lacks conserved residue(s) required for the propagation of feature annotation.</text>
</comment>
<evidence type="ECO:0000256" key="2">
    <source>
        <dbReference type="ARBA" id="ARBA00022670"/>
    </source>
</evidence>
<evidence type="ECO:0000259" key="10">
    <source>
        <dbReference type="PROSITE" id="PS51695"/>
    </source>
</evidence>
<dbReference type="CDD" id="cd11377">
    <property type="entry name" value="Pro-peptidase_S53"/>
    <property type="match status" value="1"/>
</dbReference>
<dbReference type="GO" id="GO:0046872">
    <property type="term" value="F:metal ion binding"/>
    <property type="evidence" value="ECO:0007669"/>
    <property type="project" value="UniProtKB-KW"/>
</dbReference>
<feature type="signal peptide" evidence="9">
    <location>
        <begin position="1"/>
        <end position="31"/>
    </location>
</feature>
<dbReference type="Proteomes" id="UP000305654">
    <property type="component" value="Unassembled WGS sequence"/>
</dbReference>
<dbReference type="EMBL" id="VCDI01000001">
    <property type="protein sequence ID" value="TLU73776.1"/>
    <property type="molecule type" value="Genomic_DNA"/>
</dbReference>
<dbReference type="InterPro" id="IPR030400">
    <property type="entry name" value="Sedolisin_dom"/>
</dbReference>
<comment type="caution">
    <text evidence="11">The sequence shown here is derived from an EMBL/GenBank/DDBJ whole genome shotgun (WGS) entry which is preliminary data.</text>
</comment>
<organism evidence="11 12">
    <name type="scientific">Lichenicoccus roseus</name>
    <dbReference type="NCBI Taxonomy" id="2683649"/>
    <lineage>
        <taxon>Bacteria</taxon>
        <taxon>Pseudomonadati</taxon>
        <taxon>Pseudomonadota</taxon>
        <taxon>Alphaproteobacteria</taxon>
        <taxon>Acetobacterales</taxon>
        <taxon>Acetobacteraceae</taxon>
        <taxon>Lichenicoccus</taxon>
    </lineage>
</organism>
<dbReference type="InterPro" id="IPR015366">
    <property type="entry name" value="S53_propep"/>
</dbReference>
<evidence type="ECO:0000256" key="6">
    <source>
        <dbReference type="ARBA" id="ARBA00022837"/>
    </source>
</evidence>
<evidence type="ECO:0000256" key="4">
    <source>
        <dbReference type="ARBA" id="ARBA00022801"/>
    </source>
</evidence>
<dbReference type="AlphaFoldDB" id="A0A5R9JEE2"/>
<proteinExistence type="predicted"/>
<evidence type="ECO:0000256" key="9">
    <source>
        <dbReference type="SAM" id="SignalP"/>
    </source>
</evidence>
<dbReference type="CDD" id="cd04056">
    <property type="entry name" value="Peptidases_S53"/>
    <property type="match status" value="1"/>
</dbReference>
<comment type="cofactor">
    <cofactor evidence="1">
        <name>Ca(2+)</name>
        <dbReference type="ChEBI" id="CHEBI:29108"/>
    </cofactor>
</comment>
<feature type="domain" description="Peptidase S53" evidence="10">
    <location>
        <begin position="205"/>
        <end position="626"/>
    </location>
</feature>
<dbReference type="PANTHER" id="PTHR14218:SF15">
    <property type="entry name" value="TRIPEPTIDYL-PEPTIDASE 1"/>
    <property type="match status" value="1"/>
</dbReference>
<feature type="active site" description="Charge relay system" evidence="8">
    <location>
        <position position="552"/>
    </location>
</feature>
<gene>
    <name evidence="11" type="ORF">FE263_00625</name>
</gene>
<dbReference type="PROSITE" id="PS51695">
    <property type="entry name" value="SEDOLISIN"/>
    <property type="match status" value="1"/>
</dbReference>
<dbReference type="SMART" id="SM00944">
    <property type="entry name" value="Pro-kuma_activ"/>
    <property type="match status" value="1"/>
</dbReference>
<dbReference type="Gene3D" id="3.40.50.200">
    <property type="entry name" value="Peptidase S8/S53 domain"/>
    <property type="match status" value="1"/>
</dbReference>
<keyword evidence="12" id="KW-1185">Reference proteome</keyword>
<accession>A0A5R9JEE2</accession>
<dbReference type="SUPFAM" id="SSF52743">
    <property type="entry name" value="Subtilisin-like"/>
    <property type="match status" value="1"/>
</dbReference>